<evidence type="ECO:0000256" key="6">
    <source>
        <dbReference type="ARBA" id="ARBA00022605"/>
    </source>
</evidence>
<dbReference type="SUPFAM" id="SSF89000">
    <property type="entry name" value="post-HMGL domain-like"/>
    <property type="match status" value="1"/>
</dbReference>
<dbReference type="InterPro" id="IPR005668">
    <property type="entry name" value="IPM_Synthase"/>
</dbReference>
<evidence type="ECO:0000259" key="11">
    <source>
        <dbReference type="PROSITE" id="PS50991"/>
    </source>
</evidence>
<dbReference type="SUPFAM" id="SSF51569">
    <property type="entry name" value="Aldolase"/>
    <property type="match status" value="1"/>
</dbReference>
<feature type="region of interest" description="Regulatory domain" evidence="10">
    <location>
        <begin position="437"/>
        <end position="565"/>
    </location>
</feature>
<evidence type="ECO:0000256" key="2">
    <source>
        <dbReference type="ARBA" id="ARBA00004689"/>
    </source>
</evidence>
<dbReference type="SMART" id="SM00917">
    <property type="entry name" value="LeuA_dimer"/>
    <property type="match status" value="1"/>
</dbReference>
<proteinExistence type="inferred from homology"/>
<evidence type="ECO:0000313" key="12">
    <source>
        <dbReference type="EMBL" id="GFE78450.1"/>
    </source>
</evidence>
<dbReference type="SUPFAM" id="SSF110921">
    <property type="entry name" value="2-isopropylmalate synthase LeuA, allosteric (dimerisation) domain"/>
    <property type="match status" value="1"/>
</dbReference>
<evidence type="ECO:0000256" key="8">
    <source>
        <dbReference type="ARBA" id="ARBA00022723"/>
    </source>
</evidence>
<dbReference type="UniPathway" id="UPA00048">
    <property type="reaction ID" value="UER00070"/>
</dbReference>
<dbReference type="InterPro" id="IPR013709">
    <property type="entry name" value="2-isopropylmalate_synth_dimer"/>
</dbReference>
<evidence type="ECO:0000256" key="4">
    <source>
        <dbReference type="ARBA" id="ARBA00012973"/>
    </source>
</evidence>
<dbReference type="GO" id="GO:0003852">
    <property type="term" value="F:2-isopropylmalate synthase activity"/>
    <property type="evidence" value="ECO:0007669"/>
    <property type="project" value="UniProtKB-UniRule"/>
</dbReference>
<comment type="similarity">
    <text evidence="3 10">Belongs to the alpha-IPM synthase/homocitrate synthase family. LeuA type 2 subfamily.</text>
</comment>
<evidence type="ECO:0000313" key="13">
    <source>
        <dbReference type="Proteomes" id="UP000445000"/>
    </source>
</evidence>
<dbReference type="NCBIfam" id="TIGR00970">
    <property type="entry name" value="leuA_yeast"/>
    <property type="match status" value="1"/>
</dbReference>
<dbReference type="GO" id="GO:0009098">
    <property type="term" value="P:L-leucine biosynthetic process"/>
    <property type="evidence" value="ECO:0007669"/>
    <property type="project" value="UniProtKB-UniRule"/>
</dbReference>
<dbReference type="PROSITE" id="PS00816">
    <property type="entry name" value="AIPM_HOMOCIT_SYNTH_2"/>
    <property type="match status" value="1"/>
</dbReference>
<keyword evidence="5 10" id="KW-0432">Leucine biosynthesis</keyword>
<keyword evidence="13" id="KW-1185">Reference proteome</keyword>
<feature type="binding site" evidence="10">
    <location>
        <position position="246"/>
    </location>
    <ligand>
        <name>Mg(2+)</name>
        <dbReference type="ChEBI" id="CHEBI:18420"/>
    </ligand>
</feature>
<comment type="pathway">
    <text evidence="2 10">Amino-acid biosynthesis; L-leucine biosynthesis; L-leucine from 3-methyl-2-oxobutanoate: step 1/4.</text>
</comment>
<dbReference type="EMBL" id="BLJN01000001">
    <property type="protein sequence ID" value="GFE78450.1"/>
    <property type="molecule type" value="Genomic_DNA"/>
</dbReference>
<reference evidence="13" key="1">
    <citation type="submission" date="2020-01" db="EMBL/GenBank/DDBJ databases">
        <title>'Steroidobacter agaridevorans' sp. nov., agar-degrading bacteria isolated from rhizosphere soils.</title>
        <authorList>
            <person name="Ikenaga M."/>
            <person name="Kataoka M."/>
            <person name="Murouchi A."/>
            <person name="Katsuragi S."/>
            <person name="Sakai M."/>
        </authorList>
    </citation>
    <scope>NUCLEOTIDE SEQUENCE [LARGE SCALE GENOMIC DNA]</scope>
    <source>
        <strain evidence="13">YU21-B</strain>
    </source>
</reference>
<dbReference type="Gene3D" id="3.20.20.70">
    <property type="entry name" value="Aldolase class I"/>
    <property type="match status" value="1"/>
</dbReference>
<evidence type="ECO:0000256" key="10">
    <source>
        <dbReference type="HAMAP-Rule" id="MF_00572"/>
    </source>
</evidence>
<evidence type="ECO:0000256" key="9">
    <source>
        <dbReference type="ARBA" id="ARBA00023304"/>
    </source>
</evidence>
<dbReference type="HAMAP" id="MF_00572">
    <property type="entry name" value="LeuA_type2"/>
    <property type="match status" value="1"/>
</dbReference>
<comment type="caution">
    <text evidence="12">The sequence shown here is derived from an EMBL/GenBank/DDBJ whole genome shotgun (WGS) entry which is preliminary data.</text>
</comment>
<dbReference type="PANTHER" id="PTHR46911:SF1">
    <property type="entry name" value="2-ISOPROPYLMALATE SYNTHASE"/>
    <property type="match status" value="1"/>
</dbReference>
<evidence type="ECO:0000256" key="3">
    <source>
        <dbReference type="ARBA" id="ARBA00009767"/>
    </source>
</evidence>
<dbReference type="PROSITE" id="PS50991">
    <property type="entry name" value="PYR_CT"/>
    <property type="match status" value="1"/>
</dbReference>
<dbReference type="InterPro" id="IPR013785">
    <property type="entry name" value="Aldolase_TIM"/>
</dbReference>
<comment type="cofactor">
    <cofactor evidence="10">
        <name>Mg(2+)</name>
        <dbReference type="ChEBI" id="CHEBI:18420"/>
    </cofactor>
</comment>
<keyword evidence="6 10" id="KW-0028">Amino-acid biosynthesis</keyword>
<gene>
    <name evidence="10 12" type="primary">leuA</name>
    <name evidence="12" type="ORF">GCM10011487_04500</name>
</gene>
<comment type="subunit">
    <text evidence="10">Homodimer.</text>
</comment>
<dbReference type="PANTHER" id="PTHR46911">
    <property type="match status" value="1"/>
</dbReference>
<evidence type="ECO:0000256" key="5">
    <source>
        <dbReference type="ARBA" id="ARBA00022430"/>
    </source>
</evidence>
<sequence>MLQEPSTKYRSFAPIPLPDRTWPSKVISAPPMWCSVDLRDGNQALIEPMDGARKRRMFDLLVKTGFKEIEIGFPAASQTDFDFCRELIEQNLIPDDVTVQVLVQCRPELIARTYEALKGARRAIVHFYNSTSTVQRRVVFGLDRAGITDIAVKAAQCVREHADRHPETEWRFEYSPESFTGTELDFAVEICDAVNAVLQPTPERRVIINLPATVEMATPNIYADQIEWFLRHVKNRDCIILSLHPHNDRGTGVAAAELGMMAGADRVEGTLFGNGERTGNVDVVTLALNMYTQGVNPGLDFSNINEAARIAEHCNQLPIHPRHPYVGDLVFTAFSGSHQDAIKKGFAARRDGDIWEIPYLPIDPRDVGRTYESVIRVNSQSGKGGIAYLLERDYGITMPRRLQIEFSQVVQAVTDATGKELSSEQIWSLFQKEFLADDGAYVYGGHQLTSLRDQHEIERLSLKLKCHGQGALLHGEGNGPIDAIVDALGLRFDVLSYEEHSVGTGSGAKAMAFVEITTPARATLFGVGYHENIVTASLLAVLSAVNRALQRGLLDDAMPVATAQG</sequence>
<dbReference type="Pfam" id="PF00682">
    <property type="entry name" value="HMGL-like"/>
    <property type="match status" value="1"/>
</dbReference>
<feature type="binding site" evidence="10">
    <location>
        <position position="40"/>
    </location>
    <ligand>
        <name>Mg(2+)</name>
        <dbReference type="ChEBI" id="CHEBI:18420"/>
    </ligand>
</feature>
<organism evidence="12 13">
    <name type="scientific">Steroidobacter agaridevorans</name>
    <dbReference type="NCBI Taxonomy" id="2695856"/>
    <lineage>
        <taxon>Bacteria</taxon>
        <taxon>Pseudomonadati</taxon>
        <taxon>Pseudomonadota</taxon>
        <taxon>Gammaproteobacteria</taxon>
        <taxon>Steroidobacterales</taxon>
        <taxon>Steroidobacteraceae</taxon>
        <taxon>Steroidobacter</taxon>
    </lineage>
</organism>
<dbReference type="GO" id="GO:0000287">
    <property type="term" value="F:magnesium ion binding"/>
    <property type="evidence" value="ECO:0007669"/>
    <property type="project" value="UniProtKB-UniRule"/>
</dbReference>
<evidence type="ECO:0000256" key="1">
    <source>
        <dbReference type="ARBA" id="ARBA00000064"/>
    </source>
</evidence>
<comment type="function">
    <text evidence="10">Catalyzes the condensation of the acetyl group of acetyl-CoA with 3-methyl-2-oxobutanoate (2-ketoisovalerate) to form 3-carboxy-3-hydroxy-4-methylpentanoate (2-isopropylmalate).</text>
</comment>
<protein>
    <recommendedName>
        <fullName evidence="4 10">2-isopropylmalate synthase</fullName>
        <ecNumber evidence="4 10">2.3.3.13</ecNumber>
    </recommendedName>
    <alternativeName>
        <fullName evidence="10">Alpha-IPM synthase</fullName>
    </alternativeName>
    <alternativeName>
        <fullName evidence="10">Alpha-isopropylmalate synthase</fullName>
    </alternativeName>
</protein>
<dbReference type="NCBIfam" id="NF002991">
    <property type="entry name" value="PRK03739.1"/>
    <property type="match status" value="1"/>
</dbReference>
<feature type="binding site" evidence="10">
    <location>
        <position position="280"/>
    </location>
    <ligand>
        <name>Mg(2+)</name>
        <dbReference type="ChEBI" id="CHEBI:18420"/>
    </ligand>
</feature>
<dbReference type="EC" id="2.3.3.13" evidence="4 10"/>
<dbReference type="Gene3D" id="3.30.160.270">
    <property type="match status" value="1"/>
</dbReference>
<dbReference type="InterPro" id="IPR000891">
    <property type="entry name" value="PYR_CT"/>
</dbReference>
<dbReference type="Pfam" id="PF08502">
    <property type="entry name" value="LeuA_dimer"/>
    <property type="match status" value="1"/>
</dbReference>
<feature type="domain" description="Pyruvate carboxyltransferase" evidence="11">
    <location>
        <begin position="31"/>
        <end position="305"/>
    </location>
</feature>
<dbReference type="Pfam" id="PF22615">
    <property type="entry name" value="IPMS_D2"/>
    <property type="match status" value="1"/>
</dbReference>
<accession>A0A829Y5F8</accession>
<comment type="subcellular location">
    <subcellularLocation>
        <location evidence="10">Cytoplasm</location>
    </subcellularLocation>
</comment>
<comment type="catalytic activity">
    <reaction evidence="1 10">
        <text>3-methyl-2-oxobutanoate + acetyl-CoA + H2O = (2S)-2-isopropylmalate + CoA + H(+)</text>
        <dbReference type="Rhea" id="RHEA:21524"/>
        <dbReference type="ChEBI" id="CHEBI:1178"/>
        <dbReference type="ChEBI" id="CHEBI:11851"/>
        <dbReference type="ChEBI" id="CHEBI:15377"/>
        <dbReference type="ChEBI" id="CHEBI:15378"/>
        <dbReference type="ChEBI" id="CHEBI:57287"/>
        <dbReference type="ChEBI" id="CHEBI:57288"/>
        <dbReference type="EC" id="2.3.3.13"/>
    </reaction>
</comment>
<dbReference type="InterPro" id="IPR036230">
    <property type="entry name" value="LeuA_allosteric_dom_sf"/>
</dbReference>
<name>A0A829Y5F8_9GAMM</name>
<feature type="binding site" evidence="10">
    <location>
        <position position="244"/>
    </location>
    <ligand>
        <name>Mg(2+)</name>
        <dbReference type="ChEBI" id="CHEBI:18420"/>
    </ligand>
</feature>
<dbReference type="CDD" id="cd07942">
    <property type="entry name" value="DRE_TIM_LeuA"/>
    <property type="match status" value="1"/>
</dbReference>
<keyword evidence="10" id="KW-0963">Cytoplasm</keyword>
<keyword evidence="9 10" id="KW-0100">Branched-chain amino acid biosynthesis</keyword>
<dbReference type="InterPro" id="IPR039371">
    <property type="entry name" value="LeuA_N_DRE-TIM"/>
</dbReference>
<keyword evidence="7 10" id="KW-0808">Transferase</keyword>
<dbReference type="PROSITE" id="PS00815">
    <property type="entry name" value="AIPM_HOMOCIT_SYNTH_1"/>
    <property type="match status" value="1"/>
</dbReference>
<dbReference type="AlphaFoldDB" id="A0A829Y5F8"/>
<dbReference type="InterPro" id="IPR002034">
    <property type="entry name" value="AIPM/Hcit_synth_CS"/>
</dbReference>
<evidence type="ECO:0000256" key="7">
    <source>
        <dbReference type="ARBA" id="ARBA00022679"/>
    </source>
</evidence>
<dbReference type="InterPro" id="IPR054692">
    <property type="entry name" value="LeuA-like_post-cat"/>
</dbReference>
<keyword evidence="8 10" id="KW-0479">Metal-binding</keyword>
<dbReference type="GO" id="GO:0003985">
    <property type="term" value="F:acetyl-CoA C-acetyltransferase activity"/>
    <property type="evidence" value="ECO:0007669"/>
    <property type="project" value="UniProtKB-UniRule"/>
</dbReference>
<dbReference type="GO" id="GO:0005737">
    <property type="term" value="C:cytoplasm"/>
    <property type="evidence" value="ECO:0007669"/>
    <property type="project" value="UniProtKB-SubCell"/>
</dbReference>
<keyword evidence="10" id="KW-0460">Magnesium</keyword>
<dbReference type="RefSeq" id="WP_161810350.1">
    <property type="nucleotide sequence ID" value="NZ_BLJN01000001.1"/>
</dbReference>
<dbReference type="Proteomes" id="UP000445000">
    <property type="component" value="Unassembled WGS sequence"/>
</dbReference>